<dbReference type="Proteomes" id="UP000664628">
    <property type="component" value="Unassembled WGS sequence"/>
</dbReference>
<dbReference type="EMBL" id="JAFMYW010000001">
    <property type="protein sequence ID" value="MBO0947248.1"/>
    <property type="molecule type" value="Genomic_DNA"/>
</dbReference>
<sequence>MVLENVQGYAFYIGKSTDPTPALTASNVRFVPSDLPTRAECQAWLRANPGAVTYPVSQISNVQVTGTTGGGLIDSSNMTLDEYMGSDPVYGEPSPRHVMIDLSFFDPRISALINGERNVWDASSNYEPAAGNKIRYKLNLFMGWEISTMPQGQYFVRNGMVTQLVKYEVPNDVGRQGWSANSVRNATQTWFYEL</sequence>
<evidence type="ECO:0000313" key="1">
    <source>
        <dbReference type="EMBL" id="MBO0947248.1"/>
    </source>
</evidence>
<name>A0ABS3JCT3_9BACT</name>
<keyword evidence="2" id="KW-1185">Reference proteome</keyword>
<comment type="caution">
    <text evidence="1">The sequence shown here is derived from an EMBL/GenBank/DDBJ whole genome shotgun (WGS) entry which is preliminary data.</text>
</comment>
<protein>
    <submittedName>
        <fullName evidence="1">Uncharacterized protein</fullName>
    </submittedName>
</protein>
<gene>
    <name evidence="1" type="ORF">J2I46_01555</name>
</gene>
<organism evidence="1 2">
    <name type="scientific">Fibrella forsythiae</name>
    <dbReference type="NCBI Taxonomy" id="2817061"/>
    <lineage>
        <taxon>Bacteria</taxon>
        <taxon>Pseudomonadati</taxon>
        <taxon>Bacteroidota</taxon>
        <taxon>Cytophagia</taxon>
        <taxon>Cytophagales</taxon>
        <taxon>Spirosomataceae</taxon>
        <taxon>Fibrella</taxon>
    </lineage>
</organism>
<proteinExistence type="predicted"/>
<accession>A0ABS3JCT3</accession>
<reference evidence="1 2" key="1">
    <citation type="submission" date="2021-03" db="EMBL/GenBank/DDBJ databases">
        <title>Fibrella sp. HMF5405 genome sequencing and assembly.</title>
        <authorList>
            <person name="Kang H."/>
            <person name="Kim H."/>
            <person name="Bae S."/>
            <person name="Joh K."/>
        </authorList>
    </citation>
    <scope>NUCLEOTIDE SEQUENCE [LARGE SCALE GENOMIC DNA]</scope>
    <source>
        <strain evidence="1 2">HMF5405</strain>
    </source>
</reference>
<dbReference type="RefSeq" id="WP_207327165.1">
    <property type="nucleotide sequence ID" value="NZ_JAFMYW010000001.1"/>
</dbReference>
<evidence type="ECO:0000313" key="2">
    <source>
        <dbReference type="Proteomes" id="UP000664628"/>
    </source>
</evidence>